<dbReference type="AlphaFoldDB" id="A0A117RYS1"/>
<evidence type="ECO:0000313" key="1">
    <source>
        <dbReference type="EMBL" id="KUO17162.1"/>
    </source>
</evidence>
<keyword evidence="2" id="KW-1185">Reference proteome</keyword>
<proteinExistence type="predicted"/>
<accession>A0A117RYS1</accession>
<evidence type="ECO:0000313" key="2">
    <source>
        <dbReference type="Proteomes" id="UP000053260"/>
    </source>
</evidence>
<sequence length="69" mass="7260">MPWSFRQAVEAADLSLGRSLVGPDVSALLDVDRVGGSAVAWAFEVVSAGREVIVIVWSGAFFPAVRTLG</sequence>
<reference evidence="1 2" key="1">
    <citation type="submission" date="2015-10" db="EMBL/GenBank/DDBJ databases">
        <title>Draft genome sequence of Streptomyces sp. RV15, isolated from a marine sponge.</title>
        <authorList>
            <person name="Ruckert C."/>
            <person name="Abdelmohsen U.R."/>
            <person name="Winkler A."/>
            <person name="Hentschel U."/>
            <person name="Kalinowski J."/>
            <person name="Kampfer P."/>
            <person name="Glaeser S."/>
        </authorList>
    </citation>
    <scope>NUCLEOTIDE SEQUENCE [LARGE SCALE GENOMIC DNA]</scope>
    <source>
        <strain evidence="1 2">RV15</strain>
    </source>
</reference>
<gene>
    <name evidence="1" type="ORF">AQJ91_31845</name>
</gene>
<comment type="caution">
    <text evidence="1">The sequence shown here is derived from an EMBL/GenBank/DDBJ whole genome shotgun (WGS) entry which is preliminary data.</text>
</comment>
<dbReference type="RefSeq" id="WP_067028428.1">
    <property type="nucleotide sequence ID" value="NZ_KQ949099.1"/>
</dbReference>
<dbReference type="EMBL" id="LMXB01000079">
    <property type="protein sequence ID" value="KUO17162.1"/>
    <property type="molecule type" value="Genomic_DNA"/>
</dbReference>
<organism evidence="1 2">
    <name type="scientific">Streptomyces dysideae</name>
    <dbReference type="NCBI Taxonomy" id="909626"/>
    <lineage>
        <taxon>Bacteria</taxon>
        <taxon>Bacillati</taxon>
        <taxon>Actinomycetota</taxon>
        <taxon>Actinomycetes</taxon>
        <taxon>Kitasatosporales</taxon>
        <taxon>Streptomycetaceae</taxon>
        <taxon>Streptomyces</taxon>
    </lineage>
</organism>
<dbReference type="Proteomes" id="UP000053260">
    <property type="component" value="Unassembled WGS sequence"/>
</dbReference>
<name>A0A117RYS1_9ACTN</name>
<protein>
    <submittedName>
        <fullName evidence="1">Uncharacterized protein</fullName>
    </submittedName>
</protein>